<reference evidence="2 3" key="1">
    <citation type="submission" date="2022-05" db="EMBL/GenBank/DDBJ databases">
        <title>Streptomyces sp. nov. RY43-2 isolated from soil of a peat swamp forest.</title>
        <authorList>
            <person name="Kanchanasin P."/>
            <person name="Tanasupawat S."/>
            <person name="Phongsopitanun W."/>
        </authorList>
    </citation>
    <scope>NUCLEOTIDE SEQUENCE [LARGE SCALE GENOMIC DNA]</scope>
    <source>
        <strain evidence="2 3">RY43-2</strain>
    </source>
</reference>
<evidence type="ECO:0000256" key="1">
    <source>
        <dbReference type="SAM" id="MobiDB-lite"/>
    </source>
</evidence>
<feature type="region of interest" description="Disordered" evidence="1">
    <location>
        <begin position="98"/>
        <end position="330"/>
    </location>
</feature>
<organism evidence="2 3">
    <name type="scientific">Streptomyces macrolidinus</name>
    <dbReference type="NCBI Taxonomy" id="2952607"/>
    <lineage>
        <taxon>Bacteria</taxon>
        <taxon>Bacillati</taxon>
        <taxon>Actinomycetota</taxon>
        <taxon>Actinomycetes</taxon>
        <taxon>Kitasatosporales</taxon>
        <taxon>Streptomycetaceae</taxon>
        <taxon>Streptomyces</taxon>
    </lineage>
</organism>
<evidence type="ECO:0000313" key="2">
    <source>
        <dbReference type="EMBL" id="MCN9241342.1"/>
    </source>
</evidence>
<proteinExistence type="predicted"/>
<feature type="region of interest" description="Disordered" evidence="1">
    <location>
        <begin position="1"/>
        <end position="26"/>
    </location>
</feature>
<sequence>MPRPSRDKKREQQLSEPSAVPAAAPIDVRVPMTDPGAGGASIGGVPVVAAEGEEIHQAVLGHLHRIALATGHPVLATVHDERIGFAVPIRVSVDGASEFVGPPTPLPTPETPSPHAVPATDPAPRTAEPEQPRRDKPTHVLRALEEQKPPGGTSDRTVPLRAVPEPKTGPQKPDAQPSPVVPYAGTSAPTYVLRAVPEATADTSPQAPAPEPAEPRRPSTPLPPAPTQPARHGGPAVDNPYALPHPPEPERQPTPAEAPQPTADTFVLRAVPEQSLPPAQPAPAHELPEPDPVAPGTVAAPTGAFGPPPSIAEPVWKAPETGPDEPRTLRPDSAAVVDAYSAPAPQKPVEAGEDAVKEPPLRGFDAVAEAVLATDSGSLPPDGMGRMAAESLARINEAVKQGRINEAAGMAERAVAETSATLGPDHSDVLRLHELTAYIAYLAGDALRSFHLSLDLARRRHRLRDARGAYGNVQSAAAAWRAIRDPLQGLHLGRDLIGLWSELAAGNGPAADDVDQLEKARTRMDRLATRARAVSAGENPYRW</sequence>
<dbReference type="EMBL" id="JAMWMR010000007">
    <property type="protein sequence ID" value="MCN9241342.1"/>
    <property type="molecule type" value="Genomic_DNA"/>
</dbReference>
<comment type="caution">
    <text evidence="2">The sequence shown here is derived from an EMBL/GenBank/DDBJ whole genome shotgun (WGS) entry which is preliminary data.</text>
</comment>
<feature type="compositionally biased region" description="Low complexity" evidence="1">
    <location>
        <begin position="253"/>
        <end position="263"/>
    </location>
</feature>
<feature type="compositionally biased region" description="Basic and acidic residues" evidence="1">
    <location>
        <begin position="1"/>
        <end position="13"/>
    </location>
</feature>
<dbReference type="RefSeq" id="WP_252424520.1">
    <property type="nucleotide sequence ID" value="NZ_JAMWMR010000007.1"/>
</dbReference>
<evidence type="ECO:0000313" key="3">
    <source>
        <dbReference type="Proteomes" id="UP001523219"/>
    </source>
</evidence>
<gene>
    <name evidence="2" type="ORF">NGF19_11165</name>
</gene>
<feature type="compositionally biased region" description="Basic and acidic residues" evidence="1">
    <location>
        <begin position="127"/>
        <end position="148"/>
    </location>
</feature>
<name>A0ABT0ZC34_9ACTN</name>
<protein>
    <submittedName>
        <fullName evidence="2">Tetratricopeptide repeat protein</fullName>
    </submittedName>
</protein>
<dbReference type="Proteomes" id="UP001523219">
    <property type="component" value="Unassembled WGS sequence"/>
</dbReference>
<feature type="compositionally biased region" description="Pro residues" evidence="1">
    <location>
        <begin position="207"/>
        <end position="227"/>
    </location>
</feature>
<keyword evidence="3" id="KW-1185">Reference proteome</keyword>
<accession>A0ABT0ZC34</accession>
<dbReference type="PRINTS" id="PR01217">
    <property type="entry name" value="PRICHEXTENSN"/>
</dbReference>
<feature type="compositionally biased region" description="Pro residues" evidence="1">
    <location>
        <begin position="102"/>
        <end position="112"/>
    </location>
</feature>